<dbReference type="AlphaFoldDB" id="X0TAS6"/>
<dbReference type="EMBL" id="BARS01011473">
    <property type="protein sequence ID" value="GAF90309.1"/>
    <property type="molecule type" value="Genomic_DNA"/>
</dbReference>
<name>X0TAS6_9ZZZZ</name>
<feature type="non-terminal residue" evidence="1">
    <location>
        <position position="1"/>
    </location>
</feature>
<organism evidence="1">
    <name type="scientific">marine sediment metagenome</name>
    <dbReference type="NCBI Taxonomy" id="412755"/>
    <lineage>
        <taxon>unclassified sequences</taxon>
        <taxon>metagenomes</taxon>
        <taxon>ecological metagenomes</taxon>
    </lineage>
</organism>
<sequence>EFAGPLPCAPQSGGAPTLAELAWQPQSLSGNLLPVWGTARPRLVWYPGLPGPPYTVYNIYRSQVSTGPFDLVAARVQPGFLPVAWIDYGTDNLHGEVYYEVTFYDPGNDFESLPSSAAGLSLP</sequence>
<comment type="caution">
    <text evidence="1">The sequence shown here is derived from an EMBL/GenBank/DDBJ whole genome shotgun (WGS) entry which is preliminary data.</text>
</comment>
<evidence type="ECO:0000313" key="1">
    <source>
        <dbReference type="EMBL" id="GAF90309.1"/>
    </source>
</evidence>
<accession>X0TAS6</accession>
<gene>
    <name evidence="1" type="ORF">S01H1_20855</name>
</gene>
<reference evidence="1" key="1">
    <citation type="journal article" date="2014" name="Front. Microbiol.">
        <title>High frequency of phylogenetically diverse reductive dehalogenase-homologous genes in deep subseafloor sedimentary metagenomes.</title>
        <authorList>
            <person name="Kawai M."/>
            <person name="Futagami T."/>
            <person name="Toyoda A."/>
            <person name="Takaki Y."/>
            <person name="Nishi S."/>
            <person name="Hori S."/>
            <person name="Arai W."/>
            <person name="Tsubouchi T."/>
            <person name="Morono Y."/>
            <person name="Uchiyama I."/>
            <person name="Ito T."/>
            <person name="Fujiyama A."/>
            <person name="Inagaki F."/>
            <person name="Takami H."/>
        </authorList>
    </citation>
    <scope>NUCLEOTIDE SEQUENCE</scope>
    <source>
        <strain evidence="1">Expedition CK06-06</strain>
    </source>
</reference>
<protein>
    <submittedName>
        <fullName evidence="1">Uncharacterized protein</fullName>
    </submittedName>
</protein>
<proteinExistence type="predicted"/>